<dbReference type="Pfam" id="PF16491">
    <property type="entry name" value="Peptidase_M48_N"/>
    <property type="match status" value="1"/>
</dbReference>
<evidence type="ECO:0000256" key="8">
    <source>
        <dbReference type="RuleBase" id="RU003983"/>
    </source>
</evidence>
<proteinExistence type="inferred from homology"/>
<keyword evidence="1 8" id="KW-0645">Protease</keyword>
<feature type="transmembrane region" description="Helical" evidence="9">
    <location>
        <begin position="292"/>
        <end position="313"/>
    </location>
</feature>
<keyword evidence="9" id="KW-0472">Membrane</keyword>
<comment type="caution">
    <text evidence="12">The sequence shown here is derived from an EMBL/GenBank/DDBJ whole genome shotgun (WGS) entry which is preliminary data.</text>
</comment>
<feature type="active site" evidence="6">
    <location>
        <position position="283"/>
    </location>
</feature>
<keyword evidence="13" id="KW-1185">Reference proteome</keyword>
<evidence type="ECO:0008006" key="14">
    <source>
        <dbReference type="Google" id="ProtNLM"/>
    </source>
</evidence>
<dbReference type="PANTHER" id="PTHR10120">
    <property type="entry name" value="CAAX PRENYL PROTEASE 1"/>
    <property type="match status" value="1"/>
</dbReference>
<dbReference type="GO" id="GO:0046872">
    <property type="term" value="F:metal ion binding"/>
    <property type="evidence" value="ECO:0007669"/>
    <property type="project" value="UniProtKB-KW"/>
</dbReference>
<feature type="domain" description="CAAX prenyl protease 1 N-terminal" evidence="11">
    <location>
        <begin position="105"/>
        <end position="209"/>
    </location>
</feature>
<reference evidence="12" key="1">
    <citation type="submission" date="2023-03" db="EMBL/GenBank/DDBJ databases">
        <title>Actinorhabdospora filicis NBRC 111898.</title>
        <authorList>
            <person name="Ichikawa N."/>
            <person name="Sato H."/>
            <person name="Tonouchi N."/>
        </authorList>
    </citation>
    <scope>NUCLEOTIDE SEQUENCE</scope>
    <source>
        <strain evidence="12">NBRC 111898</strain>
    </source>
</reference>
<evidence type="ECO:0000313" key="12">
    <source>
        <dbReference type="EMBL" id="GLZ80048.1"/>
    </source>
</evidence>
<evidence type="ECO:0000256" key="4">
    <source>
        <dbReference type="ARBA" id="ARBA00022833"/>
    </source>
</evidence>
<name>A0A9W6WBG6_9ACTN</name>
<comment type="similarity">
    <text evidence="8">Belongs to the peptidase M48 family.</text>
</comment>
<feature type="binding site" evidence="7">
    <location>
        <position position="282"/>
    </location>
    <ligand>
        <name>Zn(2+)</name>
        <dbReference type="ChEBI" id="CHEBI:29105"/>
        <note>catalytic</note>
    </ligand>
</feature>
<evidence type="ECO:0000256" key="6">
    <source>
        <dbReference type="PIRSR" id="PIRSR627057-1"/>
    </source>
</evidence>
<dbReference type="InterPro" id="IPR027057">
    <property type="entry name" value="CAXX_Prtase_1"/>
</dbReference>
<evidence type="ECO:0000256" key="3">
    <source>
        <dbReference type="ARBA" id="ARBA00022801"/>
    </source>
</evidence>
<feature type="binding site" evidence="7">
    <location>
        <position position="286"/>
    </location>
    <ligand>
        <name>Zn(2+)</name>
        <dbReference type="ChEBI" id="CHEBI:29105"/>
        <note>catalytic</note>
    </ligand>
</feature>
<dbReference type="InterPro" id="IPR001915">
    <property type="entry name" value="Peptidase_M48"/>
</dbReference>
<keyword evidence="3 8" id="KW-0378">Hydrolase</keyword>
<keyword evidence="4 7" id="KW-0862">Zinc</keyword>
<dbReference type="GO" id="GO:0004222">
    <property type="term" value="F:metalloendopeptidase activity"/>
    <property type="evidence" value="ECO:0007669"/>
    <property type="project" value="InterPro"/>
</dbReference>
<evidence type="ECO:0000256" key="9">
    <source>
        <dbReference type="SAM" id="Phobius"/>
    </source>
</evidence>
<feature type="transmembrane region" description="Helical" evidence="9">
    <location>
        <begin position="179"/>
        <end position="202"/>
    </location>
</feature>
<feature type="transmembrane region" description="Helical" evidence="9">
    <location>
        <begin position="12"/>
        <end position="32"/>
    </location>
</feature>
<keyword evidence="9" id="KW-0812">Transmembrane</keyword>
<dbReference type="AlphaFoldDB" id="A0A9W6WBG6"/>
<feature type="domain" description="Peptidase M48" evidence="10">
    <location>
        <begin position="215"/>
        <end position="415"/>
    </location>
</feature>
<organism evidence="12 13">
    <name type="scientific">Actinorhabdospora filicis</name>
    <dbReference type="NCBI Taxonomy" id="1785913"/>
    <lineage>
        <taxon>Bacteria</taxon>
        <taxon>Bacillati</taxon>
        <taxon>Actinomycetota</taxon>
        <taxon>Actinomycetes</taxon>
        <taxon>Micromonosporales</taxon>
        <taxon>Micromonosporaceae</taxon>
        <taxon>Actinorhabdospora</taxon>
    </lineage>
</organism>
<evidence type="ECO:0000256" key="2">
    <source>
        <dbReference type="ARBA" id="ARBA00022723"/>
    </source>
</evidence>
<dbReference type="CDD" id="cd07343">
    <property type="entry name" value="M48A_Zmpste24p_like"/>
    <property type="match status" value="1"/>
</dbReference>
<feature type="active site" description="Proton donor" evidence="6">
    <location>
        <position position="364"/>
    </location>
</feature>
<comment type="cofactor">
    <cofactor evidence="7 8">
        <name>Zn(2+)</name>
        <dbReference type="ChEBI" id="CHEBI:29105"/>
    </cofactor>
    <text evidence="7 8">Binds 1 zinc ion per subunit.</text>
</comment>
<feature type="transmembrane region" description="Helical" evidence="9">
    <location>
        <begin position="69"/>
        <end position="90"/>
    </location>
</feature>
<evidence type="ECO:0000256" key="7">
    <source>
        <dbReference type="PIRSR" id="PIRSR627057-2"/>
    </source>
</evidence>
<evidence type="ECO:0000313" key="13">
    <source>
        <dbReference type="Proteomes" id="UP001165079"/>
    </source>
</evidence>
<dbReference type="Pfam" id="PF01435">
    <property type="entry name" value="Peptidase_M48"/>
    <property type="match status" value="1"/>
</dbReference>
<feature type="transmembrane region" description="Helical" evidence="9">
    <location>
        <begin position="154"/>
        <end position="172"/>
    </location>
</feature>
<dbReference type="Gene3D" id="3.30.2010.10">
    <property type="entry name" value="Metalloproteases ('zincins'), catalytic domain"/>
    <property type="match status" value="1"/>
</dbReference>
<dbReference type="InterPro" id="IPR032456">
    <property type="entry name" value="Peptidase_M48_N"/>
</dbReference>
<evidence type="ECO:0000256" key="5">
    <source>
        <dbReference type="ARBA" id="ARBA00023049"/>
    </source>
</evidence>
<keyword evidence="9" id="KW-1133">Transmembrane helix</keyword>
<keyword evidence="2 7" id="KW-0479">Metal-binding</keyword>
<evidence type="ECO:0000259" key="10">
    <source>
        <dbReference type="Pfam" id="PF01435"/>
    </source>
</evidence>
<dbReference type="RefSeq" id="WP_285665173.1">
    <property type="nucleotide sequence ID" value="NZ_BSTX01000003.1"/>
</dbReference>
<sequence length="421" mass="43406">MALSQALRQPASYALLALLAALIIAAIVLVPWTDPPAPPREAVDAAVASLPAGTVAAGKSLSGDLRPGAFLSMAAGLLAALALGLTPLGARIVAACGRPFGGAWLAEALLGGLAVLLLGQLATLPFGAWRHAVLVRHGLSTQGWGGWAVDVAKSYAVSAVLGLVVLGAFYTLTRLAPRLWWAIAAAGAALLVVLMSMLYPLVIEPVFNKFDPLPDSPLRTELLDLAARDGVPVGDVLVADASRRTNAVNAYVSGIGPTRRIVVYDTLLREATPDEVVSVVAHELGHAKDGDVFTGTVLGALGAAAAVCGLAVLGSWTGLLRRVGAESVTSPRALALILAVFAVVGLLSAPLQNLVSRRMEARADQHALDLTGDAEGFAAMQARLAAANHSDVDPPWIVQLIFGSHPTTAERIAAAGEHRSR</sequence>
<dbReference type="GO" id="GO:0071586">
    <property type="term" value="P:CAAX-box protein processing"/>
    <property type="evidence" value="ECO:0007669"/>
    <property type="project" value="InterPro"/>
</dbReference>
<keyword evidence="5 8" id="KW-0482">Metalloprotease</keyword>
<evidence type="ECO:0000259" key="11">
    <source>
        <dbReference type="Pfam" id="PF16491"/>
    </source>
</evidence>
<gene>
    <name evidence="12" type="ORF">Afil01_48550</name>
</gene>
<feature type="binding site" evidence="7">
    <location>
        <position position="360"/>
    </location>
    <ligand>
        <name>Zn(2+)</name>
        <dbReference type="ChEBI" id="CHEBI:29105"/>
        <note>catalytic</note>
    </ligand>
</feature>
<feature type="transmembrane region" description="Helical" evidence="9">
    <location>
        <begin position="102"/>
        <end position="122"/>
    </location>
</feature>
<protein>
    <recommendedName>
        <fullName evidence="14">STE24 endopeptidase</fullName>
    </recommendedName>
</protein>
<evidence type="ECO:0000256" key="1">
    <source>
        <dbReference type="ARBA" id="ARBA00022670"/>
    </source>
</evidence>
<feature type="transmembrane region" description="Helical" evidence="9">
    <location>
        <begin position="333"/>
        <end position="351"/>
    </location>
</feature>
<dbReference type="EMBL" id="BSTX01000003">
    <property type="protein sequence ID" value="GLZ80048.1"/>
    <property type="molecule type" value="Genomic_DNA"/>
</dbReference>
<accession>A0A9W6WBG6</accession>
<dbReference type="Proteomes" id="UP001165079">
    <property type="component" value="Unassembled WGS sequence"/>
</dbReference>